<gene>
    <name evidence="6" type="ORF">GpartN1_g232.t1</name>
</gene>
<dbReference type="InterPro" id="IPR007657">
    <property type="entry name" value="Glycosyltransferase_61"/>
</dbReference>
<evidence type="ECO:0000256" key="3">
    <source>
        <dbReference type="ARBA" id="ARBA00023180"/>
    </source>
</evidence>
<accession>A0A9C7UMN5</accession>
<name>A0A9C7UMN5_9RHOD</name>
<feature type="transmembrane region" description="Helical" evidence="4">
    <location>
        <begin position="61"/>
        <end position="78"/>
    </location>
</feature>
<keyword evidence="7" id="KW-1185">Reference proteome</keyword>
<evidence type="ECO:0000256" key="1">
    <source>
        <dbReference type="ARBA" id="ARBA00022676"/>
    </source>
</evidence>
<keyword evidence="1" id="KW-0328">Glycosyltransferase</keyword>
<keyword evidence="3" id="KW-0325">Glycoprotein</keyword>
<evidence type="ECO:0000256" key="2">
    <source>
        <dbReference type="ARBA" id="ARBA00022679"/>
    </source>
</evidence>
<feature type="domain" description="Glycosyltransferase 61 catalytic" evidence="5">
    <location>
        <begin position="325"/>
        <end position="469"/>
    </location>
</feature>
<comment type="caution">
    <text evidence="6">The sequence shown here is derived from an EMBL/GenBank/DDBJ whole genome shotgun (WGS) entry which is preliminary data.</text>
</comment>
<dbReference type="OrthoDB" id="4500at2759"/>
<organism evidence="6 7">
    <name type="scientific">Galdieria partita</name>
    <dbReference type="NCBI Taxonomy" id="83374"/>
    <lineage>
        <taxon>Eukaryota</taxon>
        <taxon>Rhodophyta</taxon>
        <taxon>Bangiophyceae</taxon>
        <taxon>Galdieriales</taxon>
        <taxon>Galdieriaceae</taxon>
        <taxon>Galdieria</taxon>
    </lineage>
</organism>
<dbReference type="GO" id="GO:0016757">
    <property type="term" value="F:glycosyltransferase activity"/>
    <property type="evidence" value="ECO:0007669"/>
    <property type="project" value="UniProtKB-KW"/>
</dbReference>
<protein>
    <recommendedName>
        <fullName evidence="5">Glycosyltransferase 61 catalytic domain-containing protein</fullName>
    </recommendedName>
</protein>
<keyword evidence="2" id="KW-0808">Transferase</keyword>
<keyword evidence="4" id="KW-0472">Membrane</keyword>
<evidence type="ECO:0000313" key="6">
    <source>
        <dbReference type="EMBL" id="GJQ08441.1"/>
    </source>
</evidence>
<reference evidence="6" key="2">
    <citation type="submission" date="2022-01" db="EMBL/GenBank/DDBJ databases">
        <authorList>
            <person name="Hirooka S."/>
            <person name="Miyagishima S.Y."/>
        </authorList>
    </citation>
    <scope>NUCLEOTIDE SEQUENCE</scope>
    <source>
        <strain evidence="6">NBRC 102759</strain>
    </source>
</reference>
<dbReference type="Pfam" id="PF04577">
    <property type="entry name" value="Glyco_transf_61"/>
    <property type="match status" value="1"/>
</dbReference>
<proteinExistence type="predicted"/>
<dbReference type="Proteomes" id="UP001061958">
    <property type="component" value="Unassembled WGS sequence"/>
</dbReference>
<dbReference type="EMBL" id="BQMJ01000002">
    <property type="protein sequence ID" value="GJQ08441.1"/>
    <property type="molecule type" value="Genomic_DNA"/>
</dbReference>
<reference evidence="6" key="1">
    <citation type="journal article" date="2022" name="Proc. Natl. Acad. Sci. U.S.A.">
        <title>Life cycle and functional genomics of the unicellular red alga Galdieria for elucidating algal and plant evolution and industrial use.</title>
        <authorList>
            <person name="Hirooka S."/>
            <person name="Itabashi T."/>
            <person name="Ichinose T.M."/>
            <person name="Onuma R."/>
            <person name="Fujiwara T."/>
            <person name="Yamashita S."/>
            <person name="Jong L.W."/>
            <person name="Tomita R."/>
            <person name="Iwane A.H."/>
            <person name="Miyagishima S.Y."/>
        </authorList>
    </citation>
    <scope>NUCLEOTIDE SEQUENCE</scope>
    <source>
        <strain evidence="6">NBRC 102759</strain>
    </source>
</reference>
<evidence type="ECO:0000313" key="7">
    <source>
        <dbReference type="Proteomes" id="UP001061958"/>
    </source>
</evidence>
<dbReference type="AlphaFoldDB" id="A0A9C7UMN5"/>
<evidence type="ECO:0000256" key="4">
    <source>
        <dbReference type="SAM" id="Phobius"/>
    </source>
</evidence>
<keyword evidence="4" id="KW-1133">Transmembrane helix</keyword>
<keyword evidence="4" id="KW-0812">Transmembrane</keyword>
<dbReference type="PANTHER" id="PTHR20961">
    <property type="entry name" value="GLYCOSYLTRANSFERASE"/>
    <property type="match status" value="1"/>
</dbReference>
<sequence>MNRVNSHCREGDVVISSTGNDLSPVDTLRRRKTPTTLQVNRSTWKLRSFYLSLYSKRRTRGIFLVFIFLLVAYTLLLLKNGNLKLDFWTKDSSYATAKEPWSFEGAKTWFTETASLQKRPSYSIQQQKSWNTEQLEYEFVGNIEENKELPVPFIQLWKHVHYDITICRIFGVCVNSNRFHIFLNSSNMKKQLEYCGVKQHYYDSSGYEEWQKVMSTTDYPSYLDKDLVSNIPLRTHMPHFIEDITPFVAFKDILKGQRTTLHGLPFQEKYSSEGKAPVVDYRRSKYGFNPFFLFDSSGFHRFNGSWTKEFLTLLLGKVDLSPFVESIQSNTSMKCFRSVVTGKGSDIKYLLNHENSFFKDNNLRKEALKASDWCEKPIQVTILSRRANNARTLIGADNFAENIRKLQVTKDSKKQQKICHITFRCEIVYFEEMTFLEQISVMQKTDILIAAHGAGNTNIVFLPENSVVIEIYPFAYKANIFEELARKYLLRYDSLIAEPDTKSFKQCLQKIVRAHPELEVKVKRLTNEWDTAVTKFLEGDRSHKLKMENPKVSDLVPSSRVCARNQTLNIAWRDLCNVIKRQVIQML</sequence>
<dbReference type="InterPro" id="IPR049625">
    <property type="entry name" value="Glyco_transf_61_cat"/>
</dbReference>
<evidence type="ECO:0000259" key="5">
    <source>
        <dbReference type="Pfam" id="PF04577"/>
    </source>
</evidence>